<feature type="non-terminal residue" evidence="1">
    <location>
        <position position="80"/>
    </location>
</feature>
<keyword evidence="2" id="KW-1185">Reference proteome</keyword>
<comment type="caution">
    <text evidence="1">The sequence shown here is derived from an EMBL/GenBank/DDBJ whole genome shotgun (WGS) entry which is preliminary data.</text>
</comment>
<name>A0ABS1NSB6_9ACTN</name>
<dbReference type="Gene3D" id="1.10.1200.10">
    <property type="entry name" value="ACP-like"/>
    <property type="match status" value="1"/>
</dbReference>
<accession>A0ABS1NSB6</accession>
<proteinExistence type="predicted"/>
<dbReference type="EMBL" id="JAERRF010000247">
    <property type="protein sequence ID" value="MBL1103002.1"/>
    <property type="molecule type" value="Genomic_DNA"/>
</dbReference>
<dbReference type="RefSeq" id="WP_201883549.1">
    <property type="nucleotide sequence ID" value="NZ_JAERRF010000247.1"/>
</dbReference>
<organism evidence="1 2">
    <name type="scientific">Streptomyces coffeae</name>
    <dbReference type="NCBI Taxonomy" id="621382"/>
    <lineage>
        <taxon>Bacteria</taxon>
        <taxon>Bacillati</taxon>
        <taxon>Actinomycetota</taxon>
        <taxon>Actinomycetes</taxon>
        <taxon>Kitasatosporales</taxon>
        <taxon>Streptomycetaceae</taxon>
        <taxon>Streptomyces</taxon>
    </lineage>
</organism>
<sequence>GDGNVIVADVDWERFAGTFMAQRPSPLLRELSEVRAVFEATSAEQGTSALAQRLAGLDDAEQERQLTDLVRYEAAAVLGH</sequence>
<gene>
    <name evidence="1" type="ORF">JK363_41860</name>
</gene>
<evidence type="ECO:0000313" key="1">
    <source>
        <dbReference type="EMBL" id="MBL1103002.1"/>
    </source>
</evidence>
<dbReference type="Proteomes" id="UP000634229">
    <property type="component" value="Unassembled WGS sequence"/>
</dbReference>
<evidence type="ECO:0000313" key="2">
    <source>
        <dbReference type="Proteomes" id="UP000634229"/>
    </source>
</evidence>
<dbReference type="InterPro" id="IPR036736">
    <property type="entry name" value="ACP-like_sf"/>
</dbReference>
<reference evidence="1 2" key="1">
    <citation type="submission" date="2021-01" db="EMBL/GenBank/DDBJ databases">
        <title>WGS of actinomycetes isolated from Thailand.</title>
        <authorList>
            <person name="Thawai C."/>
        </authorList>
    </citation>
    <scope>NUCLEOTIDE SEQUENCE [LARGE SCALE GENOMIC DNA]</scope>
    <source>
        <strain evidence="1 2">CA1R205</strain>
    </source>
</reference>
<feature type="non-terminal residue" evidence="1">
    <location>
        <position position="1"/>
    </location>
</feature>
<protein>
    <submittedName>
        <fullName evidence="1">Uncharacterized protein</fullName>
    </submittedName>
</protein>